<organism evidence="1 2">
    <name type="scientific">Smallanthus sonchifolius</name>
    <dbReference type="NCBI Taxonomy" id="185202"/>
    <lineage>
        <taxon>Eukaryota</taxon>
        <taxon>Viridiplantae</taxon>
        <taxon>Streptophyta</taxon>
        <taxon>Embryophyta</taxon>
        <taxon>Tracheophyta</taxon>
        <taxon>Spermatophyta</taxon>
        <taxon>Magnoliopsida</taxon>
        <taxon>eudicotyledons</taxon>
        <taxon>Gunneridae</taxon>
        <taxon>Pentapetalae</taxon>
        <taxon>asterids</taxon>
        <taxon>campanulids</taxon>
        <taxon>Asterales</taxon>
        <taxon>Asteraceae</taxon>
        <taxon>Asteroideae</taxon>
        <taxon>Heliantheae alliance</taxon>
        <taxon>Millerieae</taxon>
        <taxon>Smallanthus</taxon>
    </lineage>
</organism>
<evidence type="ECO:0000313" key="2">
    <source>
        <dbReference type="Proteomes" id="UP001056120"/>
    </source>
</evidence>
<gene>
    <name evidence="1" type="ORF">L1987_05696</name>
</gene>
<protein>
    <submittedName>
        <fullName evidence="1">Uncharacterized protein</fullName>
    </submittedName>
</protein>
<dbReference type="Proteomes" id="UP001056120">
    <property type="component" value="Linkage Group LG02"/>
</dbReference>
<sequence>MFGSFNLPCWRKGIDTYESSEGHLLDYFLSRKKAKKNIVGCLGCLAQLEREIESYVLAGEDHHLSTVIGVLGEIVVATISVFRYVLAILSGKPKLVKGFSLIAKLITTGKPSCHKSQEIVNEDDIIDLRLDSLWQNIKKDECKTVEVQMVMERLNKLDSQIEGYEIGLDSLFRKLIQTRVSLLNILAN</sequence>
<reference evidence="1 2" key="2">
    <citation type="journal article" date="2022" name="Mol. Ecol. Resour.">
        <title>The genomes of chicory, endive, great burdock and yacon provide insights into Asteraceae paleo-polyploidization history and plant inulin production.</title>
        <authorList>
            <person name="Fan W."/>
            <person name="Wang S."/>
            <person name="Wang H."/>
            <person name="Wang A."/>
            <person name="Jiang F."/>
            <person name="Liu H."/>
            <person name="Zhao H."/>
            <person name="Xu D."/>
            <person name="Zhang Y."/>
        </authorList>
    </citation>
    <scope>NUCLEOTIDE SEQUENCE [LARGE SCALE GENOMIC DNA]</scope>
    <source>
        <strain evidence="2">cv. Yunnan</strain>
        <tissue evidence="1">Leaves</tissue>
    </source>
</reference>
<name>A0ACB9JW77_9ASTR</name>
<accession>A0ACB9JW77</accession>
<keyword evidence="2" id="KW-1185">Reference proteome</keyword>
<proteinExistence type="predicted"/>
<dbReference type="EMBL" id="CM042019">
    <property type="protein sequence ID" value="KAI3824246.1"/>
    <property type="molecule type" value="Genomic_DNA"/>
</dbReference>
<comment type="caution">
    <text evidence="1">The sequence shown here is derived from an EMBL/GenBank/DDBJ whole genome shotgun (WGS) entry which is preliminary data.</text>
</comment>
<evidence type="ECO:0000313" key="1">
    <source>
        <dbReference type="EMBL" id="KAI3824246.1"/>
    </source>
</evidence>
<reference evidence="2" key="1">
    <citation type="journal article" date="2022" name="Mol. Ecol. Resour.">
        <title>The genomes of chicory, endive, great burdock and yacon provide insights into Asteraceae palaeo-polyploidization history and plant inulin production.</title>
        <authorList>
            <person name="Fan W."/>
            <person name="Wang S."/>
            <person name="Wang H."/>
            <person name="Wang A."/>
            <person name="Jiang F."/>
            <person name="Liu H."/>
            <person name="Zhao H."/>
            <person name="Xu D."/>
            <person name="Zhang Y."/>
        </authorList>
    </citation>
    <scope>NUCLEOTIDE SEQUENCE [LARGE SCALE GENOMIC DNA]</scope>
    <source>
        <strain evidence="2">cv. Yunnan</strain>
    </source>
</reference>